<proteinExistence type="predicted"/>
<dbReference type="Proteomes" id="UP001281147">
    <property type="component" value="Unassembled WGS sequence"/>
</dbReference>
<accession>A0ACC3NVF1</accession>
<protein>
    <submittedName>
        <fullName evidence="1">Uncharacterized protein</fullName>
    </submittedName>
</protein>
<sequence>MDPKFAASTVSLFTSRLRSLRSDYIGLQMNYSRLSLTQRRYLYGSIMTSTKTVHAVAEAKFFLAAALQWYSMNYEFSFDEFVAMDGLQSEKAEGEHEMDELCPVWMGFFDDLLEAAAMVGQWQQDLNPMPDIAMIDTLLVRAEAKHNWLQGLYTTVSEQGEHDTWDGSEGPELTLEMVCMGWNRFCAKLAFRNFEISCESQSRREYFAFAPEADFQPWIRYDLQMSEEPKLQDSQTLEHFVAARQAWEQRQWNLVNNQPWLHHDLVDGEKFTAPLDFCPMKMRGEECVNPNCVRNWPTMYGCSAGKSERQASAGASANSLATADPASPSRPRRRPSPISVGHSPTLDAYNEGWTTMLKSPSNPWIPFPTPSFTVDDMTEKRGLGLAAEGVQNLSFQRCAELKTWIFFLSGMHIPWSFELFPVRVQPHFETGDAERIRMLLQQLNKEDERWDARLLSQRTGQPGLAAKELGEDWLPVAIRKAIQEFKEVCLEELRWINGERT</sequence>
<comment type="caution">
    <text evidence="1">The sequence shown here is derived from an EMBL/GenBank/DDBJ whole genome shotgun (WGS) entry which is preliminary data.</text>
</comment>
<keyword evidence="2" id="KW-1185">Reference proteome</keyword>
<organism evidence="1 2">
    <name type="scientific">Vermiconidia calcicola</name>
    <dbReference type="NCBI Taxonomy" id="1690605"/>
    <lineage>
        <taxon>Eukaryota</taxon>
        <taxon>Fungi</taxon>
        <taxon>Dikarya</taxon>
        <taxon>Ascomycota</taxon>
        <taxon>Pezizomycotina</taxon>
        <taxon>Dothideomycetes</taxon>
        <taxon>Dothideomycetidae</taxon>
        <taxon>Mycosphaerellales</taxon>
        <taxon>Extremaceae</taxon>
        <taxon>Vermiconidia</taxon>
    </lineage>
</organism>
<dbReference type="EMBL" id="JAUTXU010000008">
    <property type="protein sequence ID" value="KAK3723710.1"/>
    <property type="molecule type" value="Genomic_DNA"/>
</dbReference>
<name>A0ACC3NVF1_9PEZI</name>
<evidence type="ECO:0000313" key="2">
    <source>
        <dbReference type="Proteomes" id="UP001281147"/>
    </source>
</evidence>
<gene>
    <name evidence="1" type="ORF">LTR37_001591</name>
</gene>
<reference evidence="1" key="1">
    <citation type="submission" date="2023-07" db="EMBL/GenBank/DDBJ databases">
        <title>Black Yeasts Isolated from many extreme environments.</title>
        <authorList>
            <person name="Coleine C."/>
            <person name="Stajich J.E."/>
            <person name="Selbmann L."/>
        </authorList>
    </citation>
    <scope>NUCLEOTIDE SEQUENCE</scope>
    <source>
        <strain evidence="1">CCFEE 5714</strain>
    </source>
</reference>
<evidence type="ECO:0000313" key="1">
    <source>
        <dbReference type="EMBL" id="KAK3723710.1"/>
    </source>
</evidence>